<accession>A0A2A6J520</accession>
<organism evidence="1 2">
    <name type="scientific">Rhizobium chutanense</name>
    <dbReference type="NCBI Taxonomy" id="2035448"/>
    <lineage>
        <taxon>Bacteria</taxon>
        <taxon>Pseudomonadati</taxon>
        <taxon>Pseudomonadota</taxon>
        <taxon>Alphaproteobacteria</taxon>
        <taxon>Hyphomicrobiales</taxon>
        <taxon>Rhizobiaceae</taxon>
        <taxon>Rhizobium/Agrobacterium group</taxon>
        <taxon>Rhizobium</taxon>
    </lineage>
</organism>
<evidence type="ECO:0000313" key="2">
    <source>
        <dbReference type="Proteomes" id="UP000220768"/>
    </source>
</evidence>
<dbReference type="EMBL" id="NWSV01000028">
    <property type="protein sequence ID" value="PDT00977.1"/>
    <property type="molecule type" value="Genomic_DNA"/>
</dbReference>
<keyword evidence="2" id="KW-1185">Reference proteome</keyword>
<name>A0A2A6J520_9HYPH</name>
<protein>
    <submittedName>
        <fullName evidence="1">Uncharacterized protein</fullName>
    </submittedName>
</protein>
<comment type="caution">
    <text evidence="1">The sequence shown here is derived from an EMBL/GenBank/DDBJ whole genome shotgun (WGS) entry which is preliminary data.</text>
</comment>
<proteinExistence type="predicted"/>
<reference evidence="1 2" key="1">
    <citation type="submission" date="2017-09" db="EMBL/GenBank/DDBJ databases">
        <title>Comparative genomics of rhizobia isolated from Phaseolus vulgaris in China.</title>
        <authorList>
            <person name="Tong W."/>
        </authorList>
    </citation>
    <scope>NUCLEOTIDE SEQUENCE [LARGE SCALE GENOMIC DNA]</scope>
    <source>
        <strain evidence="1 2">C5</strain>
    </source>
</reference>
<evidence type="ECO:0000313" key="1">
    <source>
        <dbReference type="EMBL" id="PDT00977.1"/>
    </source>
</evidence>
<dbReference type="AlphaFoldDB" id="A0A2A6J520"/>
<sequence length="104" mass="11053">MIGVTMCGKSDEAHARIQGIKKAPSGACLPRMGAFAGWLHHPAHAPDHHCQNHCDFHGSIARCKLGRRQCSRRNCISGGRQPVGKRATRVAGGCIVAGIPLHLG</sequence>
<gene>
    <name evidence="1" type="ORF">CO666_28030</name>
</gene>
<dbReference type="Proteomes" id="UP000220768">
    <property type="component" value="Unassembled WGS sequence"/>
</dbReference>